<evidence type="ECO:0008006" key="4">
    <source>
        <dbReference type="Google" id="ProtNLM"/>
    </source>
</evidence>
<dbReference type="Proteomes" id="UP000015105">
    <property type="component" value="Chromosome 3D"/>
</dbReference>
<evidence type="ECO:0000256" key="1">
    <source>
        <dbReference type="SAM" id="SignalP"/>
    </source>
</evidence>
<keyword evidence="1" id="KW-0732">Signal</keyword>
<accession>A0A453GEP0</accession>
<reference evidence="2" key="3">
    <citation type="journal article" date="2017" name="Nature">
        <title>Genome sequence of the progenitor of the wheat D genome Aegilops tauschii.</title>
        <authorList>
            <person name="Luo M.C."/>
            <person name="Gu Y.Q."/>
            <person name="Puiu D."/>
            <person name="Wang H."/>
            <person name="Twardziok S.O."/>
            <person name="Deal K.R."/>
            <person name="Huo N."/>
            <person name="Zhu T."/>
            <person name="Wang L."/>
            <person name="Wang Y."/>
            <person name="McGuire P.E."/>
            <person name="Liu S."/>
            <person name="Long H."/>
            <person name="Ramasamy R.K."/>
            <person name="Rodriguez J.C."/>
            <person name="Van S.L."/>
            <person name="Yuan L."/>
            <person name="Wang Z."/>
            <person name="Xia Z."/>
            <person name="Xiao L."/>
            <person name="Anderson O.D."/>
            <person name="Ouyang S."/>
            <person name="Liang Y."/>
            <person name="Zimin A.V."/>
            <person name="Pertea G."/>
            <person name="Qi P."/>
            <person name="Bennetzen J.L."/>
            <person name="Dai X."/>
            <person name="Dawson M.W."/>
            <person name="Muller H.G."/>
            <person name="Kugler K."/>
            <person name="Rivarola-Duarte L."/>
            <person name="Spannagl M."/>
            <person name="Mayer K.F.X."/>
            <person name="Lu F.H."/>
            <person name="Bevan M.W."/>
            <person name="Leroy P."/>
            <person name="Li P."/>
            <person name="You F.M."/>
            <person name="Sun Q."/>
            <person name="Liu Z."/>
            <person name="Lyons E."/>
            <person name="Wicker T."/>
            <person name="Salzberg S.L."/>
            <person name="Devos K.M."/>
            <person name="Dvorak J."/>
        </authorList>
    </citation>
    <scope>NUCLEOTIDE SEQUENCE [LARGE SCALE GENOMIC DNA]</scope>
    <source>
        <strain evidence="2">cv. AL8/78</strain>
    </source>
</reference>
<organism evidence="2 3">
    <name type="scientific">Aegilops tauschii subsp. strangulata</name>
    <name type="common">Goatgrass</name>
    <dbReference type="NCBI Taxonomy" id="200361"/>
    <lineage>
        <taxon>Eukaryota</taxon>
        <taxon>Viridiplantae</taxon>
        <taxon>Streptophyta</taxon>
        <taxon>Embryophyta</taxon>
        <taxon>Tracheophyta</taxon>
        <taxon>Spermatophyta</taxon>
        <taxon>Magnoliopsida</taxon>
        <taxon>Liliopsida</taxon>
        <taxon>Poales</taxon>
        <taxon>Poaceae</taxon>
        <taxon>BOP clade</taxon>
        <taxon>Pooideae</taxon>
        <taxon>Triticodae</taxon>
        <taxon>Triticeae</taxon>
        <taxon>Triticinae</taxon>
        <taxon>Aegilops</taxon>
    </lineage>
</organism>
<keyword evidence="3" id="KW-1185">Reference proteome</keyword>
<feature type="signal peptide" evidence="1">
    <location>
        <begin position="1"/>
        <end position="20"/>
    </location>
</feature>
<reference evidence="2" key="5">
    <citation type="journal article" date="2021" name="G3 (Bethesda)">
        <title>Aegilops tauschii genome assembly Aet v5.0 features greater sequence contiguity and improved annotation.</title>
        <authorList>
            <person name="Wang L."/>
            <person name="Zhu T."/>
            <person name="Rodriguez J.C."/>
            <person name="Deal K.R."/>
            <person name="Dubcovsky J."/>
            <person name="McGuire P.E."/>
            <person name="Lux T."/>
            <person name="Spannagl M."/>
            <person name="Mayer K.F.X."/>
            <person name="Baldrich P."/>
            <person name="Meyers B.C."/>
            <person name="Huo N."/>
            <person name="Gu Y.Q."/>
            <person name="Zhou H."/>
            <person name="Devos K.M."/>
            <person name="Bennetzen J.L."/>
            <person name="Unver T."/>
            <person name="Budak H."/>
            <person name="Gulick P.J."/>
            <person name="Galiba G."/>
            <person name="Kalapos B."/>
            <person name="Nelson D.R."/>
            <person name="Li P."/>
            <person name="You F.M."/>
            <person name="Luo M.C."/>
            <person name="Dvorak J."/>
        </authorList>
    </citation>
    <scope>NUCLEOTIDE SEQUENCE [LARGE SCALE GENOMIC DNA]</scope>
    <source>
        <strain evidence="2">cv. AL8/78</strain>
    </source>
</reference>
<reference evidence="2" key="4">
    <citation type="submission" date="2019-03" db="UniProtKB">
        <authorList>
            <consortium name="EnsemblPlants"/>
        </authorList>
    </citation>
    <scope>IDENTIFICATION</scope>
</reference>
<evidence type="ECO:0000313" key="2">
    <source>
        <dbReference type="EnsemblPlants" id="AET3Gv20983200.46"/>
    </source>
</evidence>
<feature type="chain" id="PRO_5019479522" description="Secreted protein" evidence="1">
    <location>
        <begin position="21"/>
        <end position="88"/>
    </location>
</feature>
<dbReference type="EnsemblPlants" id="AET3Gv20983200.46">
    <property type="protein sequence ID" value="AET3Gv20983200.46"/>
    <property type="gene ID" value="AET3Gv20983200"/>
</dbReference>
<dbReference type="AlphaFoldDB" id="A0A453GEP0"/>
<evidence type="ECO:0000313" key="3">
    <source>
        <dbReference type="Proteomes" id="UP000015105"/>
    </source>
</evidence>
<protein>
    <recommendedName>
        <fullName evidence="4">Secreted protein</fullName>
    </recommendedName>
</protein>
<dbReference type="Gramene" id="AET3Gv20983200.46">
    <property type="protein sequence ID" value="AET3Gv20983200.46"/>
    <property type="gene ID" value="AET3Gv20983200"/>
</dbReference>
<proteinExistence type="predicted"/>
<sequence>MPVGITKIFLGFVVVDCCDCYCNSGSYIYTWQLSLGYRLVARRRRATAPPLNHSLMTPAATTGSWASPPLPARSVKVQWTAGTISGSR</sequence>
<name>A0A453GEP0_AEGTS</name>
<reference evidence="3" key="1">
    <citation type="journal article" date="2014" name="Science">
        <title>Ancient hybridizations among the ancestral genomes of bread wheat.</title>
        <authorList>
            <consortium name="International Wheat Genome Sequencing Consortium,"/>
            <person name="Marcussen T."/>
            <person name="Sandve S.R."/>
            <person name="Heier L."/>
            <person name="Spannagl M."/>
            <person name="Pfeifer M."/>
            <person name="Jakobsen K.S."/>
            <person name="Wulff B.B."/>
            <person name="Steuernagel B."/>
            <person name="Mayer K.F."/>
            <person name="Olsen O.A."/>
        </authorList>
    </citation>
    <scope>NUCLEOTIDE SEQUENCE [LARGE SCALE GENOMIC DNA]</scope>
    <source>
        <strain evidence="3">cv. AL8/78</strain>
    </source>
</reference>
<reference evidence="3" key="2">
    <citation type="journal article" date="2017" name="Nat. Plants">
        <title>The Aegilops tauschii genome reveals multiple impacts of transposons.</title>
        <authorList>
            <person name="Zhao G."/>
            <person name="Zou C."/>
            <person name="Li K."/>
            <person name="Wang K."/>
            <person name="Li T."/>
            <person name="Gao L."/>
            <person name="Zhang X."/>
            <person name="Wang H."/>
            <person name="Yang Z."/>
            <person name="Liu X."/>
            <person name="Jiang W."/>
            <person name="Mao L."/>
            <person name="Kong X."/>
            <person name="Jiao Y."/>
            <person name="Jia J."/>
        </authorList>
    </citation>
    <scope>NUCLEOTIDE SEQUENCE [LARGE SCALE GENOMIC DNA]</scope>
    <source>
        <strain evidence="3">cv. AL8/78</strain>
    </source>
</reference>